<evidence type="ECO:0000313" key="3">
    <source>
        <dbReference type="Proteomes" id="UP001159363"/>
    </source>
</evidence>
<accession>A0ABQ9G1R6</accession>
<gene>
    <name evidence="2" type="ORF">PR048_033521</name>
</gene>
<evidence type="ECO:0000256" key="1">
    <source>
        <dbReference type="SAM" id="MobiDB-lite"/>
    </source>
</evidence>
<name>A0ABQ9G1R6_9NEOP</name>
<dbReference type="Proteomes" id="UP001159363">
    <property type="component" value="Chromosome 16"/>
</dbReference>
<reference evidence="2 3" key="1">
    <citation type="submission" date="2023-02" db="EMBL/GenBank/DDBJ databases">
        <title>LHISI_Scaffold_Assembly.</title>
        <authorList>
            <person name="Stuart O.P."/>
            <person name="Cleave R."/>
            <person name="Magrath M.J.L."/>
            <person name="Mikheyev A.S."/>
        </authorList>
    </citation>
    <scope>NUCLEOTIDE SEQUENCE [LARGE SCALE GENOMIC DNA]</scope>
    <source>
        <strain evidence="2">Daus_M_001</strain>
        <tissue evidence="2">Leg muscle</tissue>
    </source>
</reference>
<comment type="caution">
    <text evidence="2">The sequence shown here is derived from an EMBL/GenBank/DDBJ whole genome shotgun (WGS) entry which is preliminary data.</text>
</comment>
<organism evidence="2 3">
    <name type="scientific">Dryococelus australis</name>
    <dbReference type="NCBI Taxonomy" id="614101"/>
    <lineage>
        <taxon>Eukaryota</taxon>
        <taxon>Metazoa</taxon>
        <taxon>Ecdysozoa</taxon>
        <taxon>Arthropoda</taxon>
        <taxon>Hexapoda</taxon>
        <taxon>Insecta</taxon>
        <taxon>Pterygota</taxon>
        <taxon>Neoptera</taxon>
        <taxon>Polyneoptera</taxon>
        <taxon>Phasmatodea</taxon>
        <taxon>Verophasmatodea</taxon>
        <taxon>Anareolatae</taxon>
        <taxon>Phasmatidae</taxon>
        <taxon>Eurycanthinae</taxon>
        <taxon>Dryococelus</taxon>
    </lineage>
</organism>
<sequence>MIVESSLLQNESAKFSGLRVELSPGGPRSRVPCSLKPRLRSSMASACLREIGVLRVKPRQLRATVAERLACPPPTMAIRAQSPAGSPDFRMWESWRTMPLVGESSWGSPASPPPPPPRCHSILTPITLIGPQDLTVKSIPNCVHYALEARTFGGDFSRIENYSRVIVPDLGVYRGCGGVVVRLLDLPPGRTGFYCGNLAVRRRCRLVFSGISRLPSAHAFRRCSIITSLHPHRLLRPPLQFSPCPTSPQCSRVLRAPSSDIMSSRPFSPRTPRPPSSRNPPSSSAPNFALRTQPDGLHQNPPAVQL</sequence>
<dbReference type="EMBL" id="JARBHB010000017">
    <property type="protein sequence ID" value="KAJ8865997.1"/>
    <property type="molecule type" value="Genomic_DNA"/>
</dbReference>
<proteinExistence type="predicted"/>
<protein>
    <submittedName>
        <fullName evidence="2">Uncharacterized protein</fullName>
    </submittedName>
</protein>
<feature type="compositionally biased region" description="Pro residues" evidence="1">
    <location>
        <begin position="269"/>
        <end position="278"/>
    </location>
</feature>
<keyword evidence="3" id="KW-1185">Reference proteome</keyword>
<evidence type="ECO:0000313" key="2">
    <source>
        <dbReference type="EMBL" id="KAJ8865997.1"/>
    </source>
</evidence>
<feature type="region of interest" description="Disordered" evidence="1">
    <location>
        <begin position="260"/>
        <end position="306"/>
    </location>
</feature>